<evidence type="ECO:0000256" key="5">
    <source>
        <dbReference type="ARBA" id="ARBA00022927"/>
    </source>
</evidence>
<organism evidence="13 14">
    <name type="scientific">Candidatus Berkelbacteria bacterium CG_4_10_14_0_2_um_filter_35_9_33_12</name>
    <dbReference type="NCBI Taxonomy" id="1974499"/>
    <lineage>
        <taxon>Bacteria</taxon>
        <taxon>Candidatus Berkelbacteria</taxon>
    </lineage>
</organism>
<keyword evidence="3 9" id="KW-1003">Cell membrane</keyword>
<dbReference type="PANTHER" id="PTHR30081:SF1">
    <property type="entry name" value="PROTEIN TRANSLOCASE SUBUNIT SECD"/>
    <property type="match status" value="1"/>
</dbReference>
<comment type="caution">
    <text evidence="13">The sequence shown here is derived from an EMBL/GenBank/DDBJ whole genome shotgun (WGS) entry which is preliminary data.</text>
</comment>
<dbReference type="Proteomes" id="UP000230137">
    <property type="component" value="Unassembled WGS sequence"/>
</dbReference>
<feature type="transmembrane region" description="Helical" evidence="9">
    <location>
        <begin position="274"/>
        <end position="291"/>
    </location>
</feature>
<evidence type="ECO:0000259" key="10">
    <source>
        <dbReference type="Pfam" id="PF02355"/>
    </source>
</evidence>
<dbReference type="EMBL" id="PFQF01000008">
    <property type="protein sequence ID" value="PJA20886.1"/>
    <property type="molecule type" value="Genomic_DNA"/>
</dbReference>
<evidence type="ECO:0000259" key="11">
    <source>
        <dbReference type="Pfam" id="PF21760"/>
    </source>
</evidence>
<gene>
    <name evidence="9 13" type="primary">secD</name>
    <name evidence="13" type="ORF">COX60_00435</name>
</gene>
<comment type="subunit">
    <text evidence="9">Forms a complex with SecF. Part of the essential Sec protein translocation apparatus which comprises SecA, SecYEG and auxiliary proteins SecDF. Other proteins may also be involved.</text>
</comment>
<evidence type="ECO:0000256" key="2">
    <source>
        <dbReference type="ARBA" id="ARBA00022448"/>
    </source>
</evidence>
<comment type="subcellular location">
    <subcellularLocation>
        <location evidence="1 9">Cell membrane</location>
        <topology evidence="1 9">Multi-pass membrane protein</topology>
    </subcellularLocation>
</comment>
<keyword evidence="7 9" id="KW-0811">Translocation</keyword>
<dbReference type="NCBIfam" id="TIGR00916">
    <property type="entry name" value="2A0604s01"/>
    <property type="match status" value="1"/>
</dbReference>
<dbReference type="HAMAP" id="MF_01463_B">
    <property type="entry name" value="SecD_B"/>
    <property type="match status" value="1"/>
</dbReference>
<evidence type="ECO:0000256" key="8">
    <source>
        <dbReference type="ARBA" id="ARBA00023136"/>
    </source>
</evidence>
<feature type="domain" description="Protein export membrane protein SecD/SecF C-terminal" evidence="10">
    <location>
        <begin position="255"/>
        <end position="425"/>
    </location>
</feature>
<keyword evidence="6 9" id="KW-1133">Transmembrane helix</keyword>
<dbReference type="InterPro" id="IPR005791">
    <property type="entry name" value="SecD"/>
</dbReference>
<dbReference type="Pfam" id="PF22599">
    <property type="entry name" value="SecDF_P1_head"/>
    <property type="match status" value="1"/>
</dbReference>
<evidence type="ECO:0000256" key="9">
    <source>
        <dbReference type="HAMAP-Rule" id="MF_01463"/>
    </source>
</evidence>
<protein>
    <recommendedName>
        <fullName evidence="9">Protein translocase subunit SecD</fullName>
    </recommendedName>
</protein>
<accession>A0A2M7W5K0</accession>
<dbReference type="AlphaFoldDB" id="A0A2M7W5K0"/>
<sequence length="440" mass="47339">MKRIILWRVFLIILVTLLAILVVKPNNKNIKILNETKKIDLVKGLDIAGGSQLTYKLDLSKTEDNQKQQATESLLSVIRKRVDSLGVSEPVIQAGTLNNQKIVTLELPGIQDINQAIDLVGKTANLEFQEQSNGEDGDGVTKEWKKTALTGKYLANSTVTYQGGGGSGNSAGGIKSEPVVSISFNSEGAKLFEEITTRNVSKPVAIILDGEIVSAPNVNEAIVGGNAVISGNFDATSARSLSISLNSGALPVPLELISQRTVEAQLGNESISKSIFASFVAIILVILFMIFQYKGSGIIASLALLIYIIIVLAVFKLIPVTITLAGIAGLILSIGAAVDANILIFERTKEESQMGKGKITAIQEGFRRAWSSIRDSNFSTIITSIILIWFGSGIVRGFAVTLLIGILVSMFSAITISQTLLLLFSNFKFKLPKFRLKKSI</sequence>
<dbReference type="Gene3D" id="3.30.1360.200">
    <property type="match status" value="1"/>
</dbReference>
<proteinExistence type="inferred from homology"/>
<comment type="function">
    <text evidence="9">Part of the Sec protein translocase complex. Interacts with the SecYEG preprotein conducting channel. SecDF uses the proton motive force (PMF) to complete protein translocation after the ATP-dependent function of SecA.</text>
</comment>
<keyword evidence="2 9" id="KW-0813">Transport</keyword>
<dbReference type="InterPro" id="IPR055344">
    <property type="entry name" value="SecD_SecF_C_bact"/>
</dbReference>
<evidence type="ECO:0000256" key="1">
    <source>
        <dbReference type="ARBA" id="ARBA00004651"/>
    </source>
</evidence>
<dbReference type="Pfam" id="PF02355">
    <property type="entry name" value="SecD_SecF_C"/>
    <property type="match status" value="1"/>
</dbReference>
<dbReference type="GO" id="GO:0015450">
    <property type="term" value="F:protein-transporting ATPase activity"/>
    <property type="evidence" value="ECO:0007669"/>
    <property type="project" value="InterPro"/>
</dbReference>
<feature type="domain" description="SecDF P1 head subdomain" evidence="12">
    <location>
        <begin position="148"/>
        <end position="252"/>
    </location>
</feature>
<feature type="transmembrane region" description="Helical" evidence="9">
    <location>
        <begin position="377"/>
        <end position="395"/>
    </location>
</feature>
<dbReference type="InterPro" id="IPR048631">
    <property type="entry name" value="SecD_1st"/>
</dbReference>
<evidence type="ECO:0000259" key="12">
    <source>
        <dbReference type="Pfam" id="PF22599"/>
    </source>
</evidence>
<dbReference type="GO" id="GO:0043952">
    <property type="term" value="P:protein transport by the Sec complex"/>
    <property type="evidence" value="ECO:0007669"/>
    <property type="project" value="UniProtKB-UniRule"/>
</dbReference>
<dbReference type="InterPro" id="IPR001036">
    <property type="entry name" value="Acrflvin-R"/>
</dbReference>
<dbReference type="InterPro" id="IPR022813">
    <property type="entry name" value="SecD/SecF_arch_bac"/>
</dbReference>
<dbReference type="NCBIfam" id="TIGR01129">
    <property type="entry name" value="secD"/>
    <property type="match status" value="1"/>
</dbReference>
<dbReference type="PRINTS" id="PR00702">
    <property type="entry name" value="ACRIFLAVINRP"/>
</dbReference>
<keyword evidence="5 9" id="KW-0653">Protein transport</keyword>
<feature type="transmembrane region" description="Helical" evidence="9">
    <location>
        <begin position="298"/>
        <end position="318"/>
    </location>
</feature>
<keyword evidence="4 9" id="KW-0812">Transmembrane</keyword>
<feature type="transmembrane region" description="Helical" evidence="9">
    <location>
        <begin position="324"/>
        <end position="345"/>
    </location>
</feature>
<evidence type="ECO:0000256" key="6">
    <source>
        <dbReference type="ARBA" id="ARBA00022989"/>
    </source>
</evidence>
<dbReference type="GO" id="GO:0065002">
    <property type="term" value="P:intracellular protein transmembrane transport"/>
    <property type="evidence" value="ECO:0007669"/>
    <property type="project" value="UniProtKB-UniRule"/>
</dbReference>
<evidence type="ECO:0000256" key="7">
    <source>
        <dbReference type="ARBA" id="ARBA00023010"/>
    </source>
</evidence>
<feature type="transmembrane region" description="Helical" evidence="9">
    <location>
        <begin position="401"/>
        <end position="424"/>
    </location>
</feature>
<dbReference type="InterPro" id="IPR054384">
    <property type="entry name" value="SecDF_P1_head"/>
</dbReference>
<dbReference type="SUPFAM" id="SSF82866">
    <property type="entry name" value="Multidrug efflux transporter AcrB transmembrane domain"/>
    <property type="match status" value="1"/>
</dbReference>
<dbReference type="Pfam" id="PF21760">
    <property type="entry name" value="SecD_1st"/>
    <property type="match status" value="1"/>
</dbReference>
<comment type="similarity">
    <text evidence="9">Belongs to the SecD/SecF family. SecD subfamily.</text>
</comment>
<name>A0A2M7W5K0_9BACT</name>
<reference evidence="14" key="1">
    <citation type="submission" date="2017-09" db="EMBL/GenBank/DDBJ databases">
        <title>Depth-based differentiation of microbial function through sediment-hosted aquifers and enrichment of novel symbionts in the deep terrestrial subsurface.</title>
        <authorList>
            <person name="Probst A.J."/>
            <person name="Ladd B."/>
            <person name="Jarett J.K."/>
            <person name="Geller-Mcgrath D.E."/>
            <person name="Sieber C.M.K."/>
            <person name="Emerson J.B."/>
            <person name="Anantharaman K."/>
            <person name="Thomas B.C."/>
            <person name="Malmstrom R."/>
            <person name="Stieglmeier M."/>
            <person name="Klingl A."/>
            <person name="Woyke T."/>
            <person name="Ryan C.M."/>
            <person name="Banfield J.F."/>
        </authorList>
    </citation>
    <scope>NUCLEOTIDE SEQUENCE [LARGE SCALE GENOMIC DNA]</scope>
</reference>
<dbReference type="InterPro" id="IPR048634">
    <property type="entry name" value="SecD_SecF_C"/>
</dbReference>
<comment type="caution">
    <text evidence="9">Lacks conserved residue(s) required for the propagation of feature annotation.</text>
</comment>
<dbReference type="GO" id="GO:0006605">
    <property type="term" value="P:protein targeting"/>
    <property type="evidence" value="ECO:0007669"/>
    <property type="project" value="UniProtKB-UniRule"/>
</dbReference>
<dbReference type="PANTHER" id="PTHR30081">
    <property type="entry name" value="PROTEIN-EXPORT MEMBRANE PROTEIN SEC"/>
    <property type="match status" value="1"/>
</dbReference>
<evidence type="ECO:0000313" key="14">
    <source>
        <dbReference type="Proteomes" id="UP000230137"/>
    </source>
</evidence>
<dbReference type="Gene3D" id="1.20.1640.10">
    <property type="entry name" value="Multidrug efflux transporter AcrB transmembrane domain"/>
    <property type="match status" value="1"/>
</dbReference>
<feature type="domain" description="Protein translocase subunit SecDF P1" evidence="11">
    <location>
        <begin position="73"/>
        <end position="131"/>
    </location>
</feature>
<dbReference type="GO" id="GO:0005886">
    <property type="term" value="C:plasma membrane"/>
    <property type="evidence" value="ECO:0007669"/>
    <property type="project" value="UniProtKB-SubCell"/>
</dbReference>
<evidence type="ECO:0000256" key="4">
    <source>
        <dbReference type="ARBA" id="ARBA00022692"/>
    </source>
</evidence>
<evidence type="ECO:0000313" key="13">
    <source>
        <dbReference type="EMBL" id="PJA20886.1"/>
    </source>
</evidence>
<evidence type="ECO:0000256" key="3">
    <source>
        <dbReference type="ARBA" id="ARBA00022475"/>
    </source>
</evidence>
<keyword evidence="8 9" id="KW-0472">Membrane</keyword>